<keyword evidence="3" id="KW-0378">Hydrolase</keyword>
<dbReference type="PROSITE" id="PS00523">
    <property type="entry name" value="SULFATASE_1"/>
    <property type="match status" value="1"/>
</dbReference>
<reference evidence="8" key="1">
    <citation type="submission" date="2023-10" db="EMBL/GenBank/DDBJ databases">
        <authorList>
            <person name="Chen Y."/>
            <person name="Shah S."/>
            <person name="Dougan E. K."/>
            <person name="Thang M."/>
            <person name="Chan C."/>
        </authorList>
    </citation>
    <scope>NUCLEOTIDE SEQUENCE [LARGE SCALE GENOMIC DNA]</scope>
</reference>
<dbReference type="CDD" id="cd16029">
    <property type="entry name" value="4-S"/>
    <property type="match status" value="1"/>
</dbReference>
<feature type="domain" description="Sulfatase N-terminal" evidence="7">
    <location>
        <begin position="48"/>
        <end position="344"/>
    </location>
</feature>
<comment type="caution">
    <text evidence="8">The sequence shown here is derived from an EMBL/GenBank/DDBJ whole genome shotgun (WGS) entry which is preliminary data.</text>
</comment>
<dbReference type="SUPFAM" id="SSF53649">
    <property type="entry name" value="Alkaline phosphatase-like"/>
    <property type="match status" value="1"/>
</dbReference>
<dbReference type="InterPro" id="IPR024607">
    <property type="entry name" value="Sulfatase_CS"/>
</dbReference>
<dbReference type="PANTHER" id="PTHR10342">
    <property type="entry name" value="ARYLSULFATASE"/>
    <property type="match status" value="1"/>
</dbReference>
<evidence type="ECO:0000259" key="7">
    <source>
        <dbReference type="Pfam" id="PF00884"/>
    </source>
</evidence>
<gene>
    <name evidence="8" type="ORF">PCOR1329_LOCUS35515</name>
</gene>
<evidence type="ECO:0000256" key="2">
    <source>
        <dbReference type="ARBA" id="ARBA00022723"/>
    </source>
</evidence>
<dbReference type="Proteomes" id="UP001189429">
    <property type="component" value="Unassembled WGS sequence"/>
</dbReference>
<evidence type="ECO:0000256" key="4">
    <source>
        <dbReference type="ARBA" id="ARBA00022837"/>
    </source>
</evidence>
<keyword evidence="4" id="KW-0106">Calcium</keyword>
<dbReference type="Pfam" id="PF00884">
    <property type="entry name" value="Sulfatase"/>
    <property type="match status" value="1"/>
</dbReference>
<dbReference type="InterPro" id="IPR047115">
    <property type="entry name" value="ARSB"/>
</dbReference>
<evidence type="ECO:0000256" key="5">
    <source>
        <dbReference type="ARBA" id="ARBA00023180"/>
    </source>
</evidence>
<name>A0ABN9T4M1_9DINO</name>
<keyword evidence="5" id="KW-0325">Glycoprotein</keyword>
<evidence type="ECO:0000313" key="8">
    <source>
        <dbReference type="EMBL" id="CAK0839965.1"/>
    </source>
</evidence>
<keyword evidence="9" id="KW-1185">Reference proteome</keyword>
<keyword evidence="6" id="KW-0732">Signal</keyword>
<accession>A0ABN9T4M1</accession>
<dbReference type="InterPro" id="IPR017850">
    <property type="entry name" value="Alkaline_phosphatase_core_sf"/>
</dbReference>
<dbReference type="PANTHER" id="PTHR10342:SF274">
    <property type="entry name" value="ARYLSULFATASE B"/>
    <property type="match status" value="1"/>
</dbReference>
<dbReference type="Gene3D" id="3.40.720.10">
    <property type="entry name" value="Alkaline Phosphatase, subunit A"/>
    <property type="match status" value="1"/>
</dbReference>
<evidence type="ECO:0000256" key="3">
    <source>
        <dbReference type="ARBA" id="ARBA00022801"/>
    </source>
</evidence>
<feature type="chain" id="PRO_5046456310" description="Sulfatase N-terminal domain-containing protein" evidence="6">
    <location>
        <begin position="45"/>
        <end position="401"/>
    </location>
</feature>
<comment type="similarity">
    <text evidence="1">Belongs to the sulfatase family.</text>
</comment>
<feature type="signal peptide" evidence="6">
    <location>
        <begin position="1"/>
        <end position="44"/>
    </location>
</feature>
<evidence type="ECO:0000256" key="1">
    <source>
        <dbReference type="ARBA" id="ARBA00008779"/>
    </source>
</evidence>
<keyword evidence="2" id="KW-0479">Metal-binding</keyword>
<proteinExistence type="inferred from homology"/>
<dbReference type="EMBL" id="CAUYUJ010014338">
    <property type="protein sequence ID" value="CAK0839965.1"/>
    <property type="molecule type" value="Genomic_DNA"/>
</dbReference>
<dbReference type="InterPro" id="IPR000917">
    <property type="entry name" value="Sulfatase_N"/>
</dbReference>
<protein>
    <recommendedName>
        <fullName evidence="7">Sulfatase N-terminal domain-containing protein</fullName>
    </recommendedName>
</protein>
<feature type="non-terminal residue" evidence="8">
    <location>
        <position position="1"/>
    </location>
</feature>
<sequence>LTSWPRTPACRGRSRAAQGTMGIARLTLAALLGLLCGAPIPAEAERPPHLLFVVADDLGWDDVGFRSHQIRTPHISVDRLAREGAVLDQYYVQSVCSPTRATFLTGRYPLHHTVNDWLRPGQATGLPLNETLLPELLAPAGYRRHAVGKWHLGFTRWEHTPTFRGFESFVGFYGGGESYFKHESGGYDFRRDMQPRCGANCSRLAKQDSGHYSTHLFTARAQEVIQQHDTSEPLFLYLAYQAVHAPLEVPQSYVDAYAGSIEDPQRRGFAGMLSCLDEGLGNVTGALRAKGMLEDTLVIFTTDNGGPSSGRVGGDYIGSSNYPLRGGKHSIWEGGTRGTALVWAGAATGLLPQARQGSVARAPARARGRLAPHVVRHRWGLRLLRPPATRRRRPDGCALPR</sequence>
<evidence type="ECO:0000256" key="6">
    <source>
        <dbReference type="SAM" id="SignalP"/>
    </source>
</evidence>
<evidence type="ECO:0000313" key="9">
    <source>
        <dbReference type="Proteomes" id="UP001189429"/>
    </source>
</evidence>
<organism evidence="8 9">
    <name type="scientific">Prorocentrum cordatum</name>
    <dbReference type="NCBI Taxonomy" id="2364126"/>
    <lineage>
        <taxon>Eukaryota</taxon>
        <taxon>Sar</taxon>
        <taxon>Alveolata</taxon>
        <taxon>Dinophyceae</taxon>
        <taxon>Prorocentrales</taxon>
        <taxon>Prorocentraceae</taxon>
        <taxon>Prorocentrum</taxon>
    </lineage>
</organism>